<comment type="caution">
    <text evidence="3">The sequence shown here is derived from an EMBL/GenBank/DDBJ whole genome shotgun (WGS) entry which is preliminary data.</text>
</comment>
<dbReference type="OrthoDB" id="10256176at2759"/>
<organism evidence="3 4">
    <name type="scientific">Capronia coronata CBS 617.96</name>
    <dbReference type="NCBI Taxonomy" id="1182541"/>
    <lineage>
        <taxon>Eukaryota</taxon>
        <taxon>Fungi</taxon>
        <taxon>Dikarya</taxon>
        <taxon>Ascomycota</taxon>
        <taxon>Pezizomycotina</taxon>
        <taxon>Eurotiomycetes</taxon>
        <taxon>Chaetothyriomycetidae</taxon>
        <taxon>Chaetothyriales</taxon>
        <taxon>Herpotrichiellaceae</taxon>
        <taxon>Capronia</taxon>
    </lineage>
</organism>
<dbReference type="SUPFAM" id="SSF53335">
    <property type="entry name" value="S-adenosyl-L-methionine-dependent methyltransferases"/>
    <property type="match status" value="1"/>
</dbReference>
<feature type="compositionally biased region" description="Polar residues" evidence="1">
    <location>
        <begin position="378"/>
        <end position="390"/>
    </location>
</feature>
<gene>
    <name evidence="3" type="ORF">A1O1_06880</name>
</gene>
<feature type="region of interest" description="Disordered" evidence="1">
    <location>
        <begin position="74"/>
        <end position="139"/>
    </location>
</feature>
<dbReference type="RefSeq" id="XP_007725947.1">
    <property type="nucleotide sequence ID" value="XM_007727757.1"/>
</dbReference>
<evidence type="ECO:0000313" key="3">
    <source>
        <dbReference type="EMBL" id="EXJ83261.1"/>
    </source>
</evidence>
<feature type="compositionally biased region" description="Polar residues" evidence="1">
    <location>
        <begin position="1"/>
        <end position="10"/>
    </location>
</feature>
<feature type="region of interest" description="Disordered" evidence="1">
    <location>
        <begin position="1"/>
        <end position="52"/>
    </location>
</feature>
<dbReference type="InterPro" id="IPR013216">
    <property type="entry name" value="Methyltransf_11"/>
</dbReference>
<evidence type="ECO:0000259" key="2">
    <source>
        <dbReference type="Pfam" id="PF08241"/>
    </source>
</evidence>
<dbReference type="GeneID" id="19161746"/>
<name>W9Y1Z5_9EURO</name>
<dbReference type="Pfam" id="PF08241">
    <property type="entry name" value="Methyltransf_11"/>
    <property type="match status" value="1"/>
</dbReference>
<evidence type="ECO:0000256" key="1">
    <source>
        <dbReference type="SAM" id="MobiDB-lite"/>
    </source>
</evidence>
<dbReference type="EMBL" id="AMWN01000006">
    <property type="protein sequence ID" value="EXJ83261.1"/>
    <property type="molecule type" value="Genomic_DNA"/>
</dbReference>
<dbReference type="HOGENOM" id="CLU_005788_0_0_1"/>
<dbReference type="InterPro" id="IPR029063">
    <property type="entry name" value="SAM-dependent_MTases_sf"/>
</dbReference>
<proteinExistence type="predicted"/>
<feature type="compositionally biased region" description="Low complexity" evidence="1">
    <location>
        <begin position="122"/>
        <end position="139"/>
    </location>
</feature>
<protein>
    <recommendedName>
        <fullName evidence="2">Methyltransferase type 11 domain-containing protein</fullName>
    </recommendedName>
</protein>
<dbReference type="GO" id="GO:0008757">
    <property type="term" value="F:S-adenosylmethionine-dependent methyltransferase activity"/>
    <property type="evidence" value="ECO:0007669"/>
    <property type="project" value="InterPro"/>
</dbReference>
<feature type="region of interest" description="Disordered" evidence="1">
    <location>
        <begin position="187"/>
        <end position="215"/>
    </location>
</feature>
<dbReference type="AlphaFoldDB" id="W9Y1Z5"/>
<feature type="compositionally biased region" description="Basic and acidic residues" evidence="1">
    <location>
        <begin position="357"/>
        <end position="366"/>
    </location>
</feature>
<feature type="region of interest" description="Disordered" evidence="1">
    <location>
        <begin position="334"/>
        <end position="390"/>
    </location>
</feature>
<feature type="region of interest" description="Disordered" evidence="1">
    <location>
        <begin position="473"/>
        <end position="500"/>
    </location>
</feature>
<sequence>MSLLPSTTYAAPSRLGRGWQLNTIPEEKEDGSQGVKSDSEGDGSDSTVKGRPAVWNPQLYTVQLRKSSLATTTFADSPVSSCAPSPPSSAGEGHQRNSVGSSYGSDAGTVFSDDGSLSSDPTSFASESSRSSYTSSKSTRNRYPALLIPRDSWGSVDVSPVKEIPLGMSPATKIRLSPGALSALPRCVPDGSAPPSLGDSNSTTSEPPDHLGISAPVTPEIKQLEIRQGESWGGPPPSNPHTQHLEIALDDDHSIILSPAEAHSANASLNILSPVWMEMVVNFPQVPGATPQDRSPLMPTMDEIKKFEEPTLLSNGSDQGVRLPPDALRTLQRIARQRSPDEISFTSGGSRPSKRSGGKEEMRELTDPQPASRPRSADGQTPISDYSFSQLSIPSPGGFFSSLRNGARHTWCISKSRDASAPNTATAEKFYNRPWDSPDSSSAKMVETVLTVEDTNMTEGPPTARQATFGLAPAPVADGNEGKPPPSEDDDLYGSGTDAGVPTETVQVNFEYDDKYQVELKASAGQNLDRTGSWLAAQTGYLSAILGFDPNLGAHVEPRVSVEEAMVTVPKPAHQDSGQSDLEHTGLSDPGFVGVVREAAGTDMTKVDTTALIDEPDMESPCSEAEAKEPVFLTAFQYLVSNRKRRDAFIQAGSRLEAIQAARVAMPEKHVTNLLGQHILVEPVRPKYAGPFSQNPRATGVFERTAEQIAYRAVEREQLALASIEPSNWQIDALRAVYRGRLLASAAACDRLQRKATMPLDDPDCVGSKRLRILDFGGTSSASWAWNAALEWPNVKIYTVITKDQSQSQRPVGSMKPEAPANHRTVSVPHLWQLPFRSGHFDVISARSLHALLKHNPVPSVPEIDEWDLALRECMRVLKPGGYIDYMIMDSTIAHPGPRGESMSVEFGFELNRRGYEREAGRSWLRRLKNQGFVGIKRAWVFLPMGRRPREETEEHVHGYTGGWQSWRQGATPFVPAPRPISEVSTISQIVKQYLDVEAVQGPVGSTQDVADLTGLLGARMWEEWLIKVRAECGRERDRWLEGVDEVIEEGREKGSGWKVLIGWARKPKLDRRQKKVERAEIVVAVEDMEGLTLSGNESLETGMIPMVIQE</sequence>
<dbReference type="eggNOG" id="ENOG502RDBT">
    <property type="taxonomic scope" value="Eukaryota"/>
</dbReference>
<dbReference type="Proteomes" id="UP000019484">
    <property type="component" value="Unassembled WGS sequence"/>
</dbReference>
<dbReference type="STRING" id="1182541.W9Y1Z5"/>
<feature type="domain" description="Methyltransferase type 11" evidence="2">
    <location>
        <begin position="798"/>
        <end position="884"/>
    </location>
</feature>
<keyword evidence="4" id="KW-1185">Reference proteome</keyword>
<evidence type="ECO:0000313" key="4">
    <source>
        <dbReference type="Proteomes" id="UP000019484"/>
    </source>
</evidence>
<reference evidence="3 4" key="1">
    <citation type="submission" date="2013-03" db="EMBL/GenBank/DDBJ databases">
        <title>The Genome Sequence of Capronia coronata CBS 617.96.</title>
        <authorList>
            <consortium name="The Broad Institute Genomics Platform"/>
            <person name="Cuomo C."/>
            <person name="de Hoog S."/>
            <person name="Gorbushina A."/>
            <person name="Walker B."/>
            <person name="Young S.K."/>
            <person name="Zeng Q."/>
            <person name="Gargeya S."/>
            <person name="Fitzgerald M."/>
            <person name="Haas B."/>
            <person name="Abouelleil A."/>
            <person name="Allen A.W."/>
            <person name="Alvarado L."/>
            <person name="Arachchi H.M."/>
            <person name="Berlin A.M."/>
            <person name="Chapman S.B."/>
            <person name="Gainer-Dewar J."/>
            <person name="Goldberg J."/>
            <person name="Griggs A."/>
            <person name="Gujja S."/>
            <person name="Hansen M."/>
            <person name="Howarth C."/>
            <person name="Imamovic A."/>
            <person name="Ireland A."/>
            <person name="Larimer J."/>
            <person name="McCowan C."/>
            <person name="Murphy C."/>
            <person name="Pearson M."/>
            <person name="Poon T.W."/>
            <person name="Priest M."/>
            <person name="Roberts A."/>
            <person name="Saif S."/>
            <person name="Shea T."/>
            <person name="Sisk P."/>
            <person name="Sykes S."/>
            <person name="Wortman J."/>
            <person name="Nusbaum C."/>
            <person name="Birren B."/>
        </authorList>
    </citation>
    <scope>NUCLEOTIDE SEQUENCE [LARGE SCALE GENOMIC DNA]</scope>
    <source>
        <strain evidence="3 4">CBS 617.96</strain>
    </source>
</reference>
<accession>W9Y1Z5</accession>
<dbReference type="Gene3D" id="3.40.50.150">
    <property type="entry name" value="Vaccinia Virus protein VP39"/>
    <property type="match status" value="1"/>
</dbReference>